<name>A0A1S1LVB4_MYCCH</name>
<comment type="caution">
    <text evidence="1">The sequence shown here is derived from an EMBL/GenBank/DDBJ whole genome shotgun (WGS) entry which is preliminary data.</text>
</comment>
<gene>
    <name evidence="1" type="ORF">BKG82_02190</name>
</gene>
<protein>
    <submittedName>
        <fullName evidence="1">Uncharacterized protein</fullName>
    </submittedName>
</protein>
<organism evidence="1 2">
    <name type="scientific">Mycobacteroides chelonae</name>
    <name type="common">Mycobacterium chelonae</name>
    <dbReference type="NCBI Taxonomy" id="1774"/>
    <lineage>
        <taxon>Bacteria</taxon>
        <taxon>Bacillati</taxon>
        <taxon>Actinomycetota</taxon>
        <taxon>Actinomycetes</taxon>
        <taxon>Mycobacteriales</taxon>
        <taxon>Mycobacteriaceae</taxon>
        <taxon>Mycobacteroides</taxon>
    </lineage>
</organism>
<proteinExistence type="predicted"/>
<reference evidence="1 2" key="1">
    <citation type="submission" date="2016-10" db="EMBL/GenBank/DDBJ databases">
        <title>Evaluation of Human, Veterinary and Environmental Mycobacterium chelonae Isolates by Core Genome Phylogenomic Analysis, Targeted Gene Comparison, and Anti-microbial Susceptibility Patterns: A Tale of Mistaken Identities.</title>
        <authorList>
            <person name="Fogelson S.B."/>
            <person name="Camus A.C."/>
            <person name="Lorenz W."/>
            <person name="Vasireddy R."/>
            <person name="Vasireddy S."/>
            <person name="Smith T."/>
            <person name="Brown-Elliott B.A."/>
            <person name="Wallace R.J.Jr."/>
            <person name="Hasan N.A."/>
            <person name="Reischl U."/>
            <person name="Sanchez S."/>
        </authorList>
    </citation>
    <scope>NUCLEOTIDE SEQUENCE [LARGE SCALE GENOMIC DNA]</scope>
    <source>
        <strain evidence="1 2">15515</strain>
    </source>
</reference>
<dbReference type="AlphaFoldDB" id="A0A1S1LVB4"/>
<evidence type="ECO:0000313" key="1">
    <source>
        <dbReference type="EMBL" id="OHU60709.1"/>
    </source>
</evidence>
<sequence>MLTIRAEVREPHVVTLVCGGQVVGTLDLRKYMPRRTKLRIAMVRWTTSMFAKLRSKCRLW</sequence>
<accession>A0A1S1LVB4</accession>
<dbReference type="Proteomes" id="UP000180043">
    <property type="component" value="Unassembled WGS sequence"/>
</dbReference>
<evidence type="ECO:0000313" key="2">
    <source>
        <dbReference type="Proteomes" id="UP000180043"/>
    </source>
</evidence>
<dbReference type="EMBL" id="MLIQ01000008">
    <property type="protein sequence ID" value="OHU60709.1"/>
    <property type="molecule type" value="Genomic_DNA"/>
</dbReference>